<dbReference type="Proteomes" id="UP000366872">
    <property type="component" value="Unassembled WGS sequence"/>
</dbReference>
<reference evidence="1 2" key="1">
    <citation type="submission" date="2019-04" db="EMBL/GenBank/DDBJ databases">
        <authorList>
            <person name="Van Vliet M D."/>
        </authorList>
    </citation>
    <scope>NUCLEOTIDE SEQUENCE [LARGE SCALE GENOMIC DNA]</scope>
    <source>
        <strain evidence="1 2">F1</strain>
    </source>
</reference>
<dbReference type="Pfam" id="PF07103">
    <property type="entry name" value="DUF1365"/>
    <property type="match status" value="1"/>
</dbReference>
<organism evidence="1 2">
    <name type="scientific">Pontiella desulfatans</name>
    <dbReference type="NCBI Taxonomy" id="2750659"/>
    <lineage>
        <taxon>Bacteria</taxon>
        <taxon>Pseudomonadati</taxon>
        <taxon>Kiritimatiellota</taxon>
        <taxon>Kiritimatiellia</taxon>
        <taxon>Kiritimatiellales</taxon>
        <taxon>Pontiellaceae</taxon>
        <taxon>Pontiella</taxon>
    </lineage>
</organism>
<sequence>MKSRIYNGKMMHARQTPVRHSFSFPFYFYAIDIDELPELDRKVKGFGYNRWNPVCLRDSDYLRESGGFRERLSKFIDTSELDRIVLVTVARFIGKVFNPVSFYYGLRKDGSPACMVAEVNNTFGERHLYVMEPEGTFPLECKHMKQFHVSPFNDMKGNYEFTFSEPGEDLKIGIKLIRNGEVVMDAAMWGIGDELTTANLWKTVLWHPFTAALTMPRILWQAAVLHLKMKLPVFKHPQPDNPMTIKAKA</sequence>
<accession>A0A6C2TVC1</accession>
<dbReference type="PANTHER" id="PTHR33973">
    <property type="entry name" value="OS07G0153300 PROTEIN"/>
    <property type="match status" value="1"/>
</dbReference>
<evidence type="ECO:0008006" key="3">
    <source>
        <dbReference type="Google" id="ProtNLM"/>
    </source>
</evidence>
<gene>
    <name evidence="1" type="ORF">PDESU_00130</name>
</gene>
<dbReference type="AlphaFoldDB" id="A0A6C2TVC1"/>
<keyword evidence="2" id="KW-1185">Reference proteome</keyword>
<evidence type="ECO:0000313" key="1">
    <source>
        <dbReference type="EMBL" id="VGO11585.1"/>
    </source>
</evidence>
<protein>
    <recommendedName>
        <fullName evidence="3">DUF1365 domain-containing protein</fullName>
    </recommendedName>
</protein>
<dbReference type="RefSeq" id="WP_136077332.1">
    <property type="nucleotide sequence ID" value="NZ_CAAHFG010000001.1"/>
</dbReference>
<dbReference type="PANTHER" id="PTHR33973:SF4">
    <property type="entry name" value="OS07G0153300 PROTEIN"/>
    <property type="match status" value="1"/>
</dbReference>
<dbReference type="InterPro" id="IPR010775">
    <property type="entry name" value="DUF1365"/>
</dbReference>
<name>A0A6C2TVC1_PONDE</name>
<proteinExistence type="predicted"/>
<evidence type="ECO:0000313" key="2">
    <source>
        <dbReference type="Proteomes" id="UP000366872"/>
    </source>
</evidence>
<dbReference type="EMBL" id="CAAHFG010000001">
    <property type="protein sequence ID" value="VGO11585.1"/>
    <property type="molecule type" value="Genomic_DNA"/>
</dbReference>